<name>A0A4U8QCB7_9FIRM</name>
<evidence type="ECO:0008006" key="5">
    <source>
        <dbReference type="Google" id="ProtNLM"/>
    </source>
</evidence>
<dbReference type="STRING" id="180332.GCA_000797495_04251"/>
<proteinExistence type="predicted"/>
<accession>A0A4U8QCB7</accession>
<dbReference type="Pfam" id="PF14399">
    <property type="entry name" value="BtrH_N"/>
    <property type="match status" value="1"/>
</dbReference>
<dbReference type="Proteomes" id="UP000306509">
    <property type="component" value="Unassembled WGS sequence"/>
</dbReference>
<evidence type="ECO:0000259" key="1">
    <source>
        <dbReference type="Pfam" id="PF14399"/>
    </source>
</evidence>
<feature type="domain" description="DUF4872" evidence="2">
    <location>
        <begin position="172"/>
        <end position="342"/>
    </location>
</feature>
<dbReference type="EMBL" id="QGQD01000022">
    <property type="protein sequence ID" value="TLD02174.1"/>
    <property type="molecule type" value="Genomic_DNA"/>
</dbReference>
<dbReference type="RefSeq" id="WP_138001900.1">
    <property type="nucleotide sequence ID" value="NZ_QGQD01000022.1"/>
</dbReference>
<sequence>MKKIISDFTPGGGKHCITNALKLIFNYYGHPMSEEMLLGLGCGISFCYLNQASSPMINGRIKPFVFEEILANRLNITIRCRQQKDYMKAFASARNSIDQNHPVFIYVDMPYLKYLNLDEDYHFGAHAVVLFGYDDDQKIFYISDRDSSHHPIRTPKGSIARDYHLVSYEETENARSSHHRPFPAHNKYLEFDFSHIRPVSKEMILDAIQENCLSMRNAPAHLLGLNGIKKFSKEVLKWKNFDLEKRKRSGSTNYFMIHADGGTGGGIFRSMYGDFLIEAADVTGLENLKDIGVRFLAVADQWDTVADEMWALSETGDTDLLAGISVKVEYIHTQETELFQELLDLKRPQHL</sequence>
<dbReference type="AlphaFoldDB" id="A0A4U8QCB7"/>
<keyword evidence="4" id="KW-1185">Reference proteome</keyword>
<comment type="caution">
    <text evidence="3">The sequence shown here is derived from an EMBL/GenBank/DDBJ whole genome shotgun (WGS) entry which is preliminary data.</text>
</comment>
<dbReference type="InterPro" id="IPR032369">
    <property type="entry name" value="DUF4872"/>
</dbReference>
<dbReference type="Pfam" id="PF16169">
    <property type="entry name" value="DUF4872"/>
    <property type="match status" value="1"/>
</dbReference>
<gene>
    <name evidence="3" type="ORF">DSM106044_00980</name>
</gene>
<protein>
    <recommendedName>
        <fullName evidence="5">Butirosin biosynthesis protein H N-terminal domain-containing protein</fullName>
    </recommendedName>
</protein>
<dbReference type="InterPro" id="IPR026935">
    <property type="entry name" value="BtrH_N"/>
</dbReference>
<dbReference type="Gene3D" id="3.90.70.10">
    <property type="entry name" value="Cysteine proteinases"/>
    <property type="match status" value="1"/>
</dbReference>
<reference evidence="3 4" key="1">
    <citation type="journal article" date="2019" name="Anaerobe">
        <title>Detection of Robinsoniella peoriensis in multiple bone samples of a trauma patient.</title>
        <authorList>
            <person name="Schrottner P."/>
            <person name="Hartwich K."/>
            <person name="Bunk B."/>
            <person name="Schober I."/>
            <person name="Helbig S."/>
            <person name="Rudolph W.W."/>
            <person name="Gunzer F."/>
        </authorList>
    </citation>
    <scope>NUCLEOTIDE SEQUENCE [LARGE SCALE GENOMIC DNA]</scope>
    <source>
        <strain evidence="3 4">DSM 106044</strain>
    </source>
</reference>
<evidence type="ECO:0000313" key="3">
    <source>
        <dbReference type="EMBL" id="TLD02174.1"/>
    </source>
</evidence>
<evidence type="ECO:0000313" key="4">
    <source>
        <dbReference type="Proteomes" id="UP000306509"/>
    </source>
</evidence>
<feature type="domain" description="Butirosin biosynthesis protein H N-terminal" evidence="1">
    <location>
        <begin position="15"/>
        <end position="145"/>
    </location>
</feature>
<organism evidence="3 4">
    <name type="scientific">Robinsoniella peoriensis</name>
    <dbReference type="NCBI Taxonomy" id="180332"/>
    <lineage>
        <taxon>Bacteria</taxon>
        <taxon>Bacillati</taxon>
        <taxon>Bacillota</taxon>
        <taxon>Clostridia</taxon>
        <taxon>Lachnospirales</taxon>
        <taxon>Lachnospiraceae</taxon>
        <taxon>Robinsoniella</taxon>
    </lineage>
</organism>
<evidence type="ECO:0000259" key="2">
    <source>
        <dbReference type="Pfam" id="PF16169"/>
    </source>
</evidence>